<reference evidence="4" key="1">
    <citation type="submission" date="2022-12" db="EMBL/GenBank/DDBJ databases">
        <authorList>
            <person name="Alioto T."/>
            <person name="Alioto T."/>
            <person name="Gomez Garrido J."/>
        </authorList>
    </citation>
    <scope>NUCLEOTIDE SEQUENCE</scope>
</reference>
<proteinExistence type="inferred from homology"/>
<dbReference type="InterPro" id="IPR000101">
    <property type="entry name" value="GGT_peptidase"/>
</dbReference>
<dbReference type="Proteomes" id="UP001178461">
    <property type="component" value="Chromosome 5"/>
</dbReference>
<dbReference type="SUPFAM" id="SSF56235">
    <property type="entry name" value="N-terminal nucleophile aminohydrolases (Ntn hydrolases)"/>
    <property type="match status" value="1"/>
</dbReference>
<dbReference type="Gene3D" id="3.60.20.40">
    <property type="match status" value="1"/>
</dbReference>
<gene>
    <name evidence="4" type="ORF">PODLI_1B032797</name>
</gene>
<evidence type="ECO:0000256" key="2">
    <source>
        <dbReference type="PIRSR" id="PIRSR600101-1"/>
    </source>
</evidence>
<evidence type="ECO:0000256" key="1">
    <source>
        <dbReference type="ARBA" id="ARBA00009381"/>
    </source>
</evidence>
<name>A0AA35KCQ5_9SAUR</name>
<comment type="similarity">
    <text evidence="1">Belongs to the gamma-glutamyltransferase family.</text>
</comment>
<dbReference type="PANTHER" id="PTHR43881:SF1">
    <property type="entry name" value="GAMMA-GLUTAMYLTRANSPEPTIDASE (AFU_ORTHOLOGUE AFUA_4G13580)"/>
    <property type="match status" value="1"/>
</dbReference>
<dbReference type="NCBIfam" id="TIGR00066">
    <property type="entry name" value="g_glut_trans"/>
    <property type="match status" value="1"/>
</dbReference>
<dbReference type="PRINTS" id="PR01210">
    <property type="entry name" value="GGTRANSPTASE"/>
</dbReference>
<dbReference type="GO" id="GO:0036374">
    <property type="term" value="F:glutathione hydrolase activity"/>
    <property type="evidence" value="ECO:0007669"/>
    <property type="project" value="InterPro"/>
</dbReference>
<organism evidence="4 5">
    <name type="scientific">Podarcis lilfordi</name>
    <name type="common">Lilford's wall lizard</name>
    <dbReference type="NCBI Taxonomy" id="74358"/>
    <lineage>
        <taxon>Eukaryota</taxon>
        <taxon>Metazoa</taxon>
        <taxon>Chordata</taxon>
        <taxon>Craniata</taxon>
        <taxon>Vertebrata</taxon>
        <taxon>Euteleostomi</taxon>
        <taxon>Lepidosauria</taxon>
        <taxon>Squamata</taxon>
        <taxon>Bifurcata</taxon>
        <taxon>Unidentata</taxon>
        <taxon>Episquamata</taxon>
        <taxon>Laterata</taxon>
        <taxon>Lacertibaenia</taxon>
        <taxon>Lacertidae</taxon>
        <taxon>Podarcis</taxon>
    </lineage>
</organism>
<accession>A0AA35KCQ5</accession>
<dbReference type="InterPro" id="IPR029055">
    <property type="entry name" value="Ntn_hydrolases_N"/>
</dbReference>
<evidence type="ECO:0000313" key="4">
    <source>
        <dbReference type="EMBL" id="CAI5775680.1"/>
    </source>
</evidence>
<dbReference type="InterPro" id="IPR052896">
    <property type="entry name" value="GGT-like_enzyme"/>
</dbReference>
<protein>
    <submittedName>
        <fullName evidence="4">Hydrolase-like proenzyme</fullName>
    </submittedName>
</protein>
<dbReference type="PANTHER" id="PTHR43881">
    <property type="entry name" value="GAMMA-GLUTAMYLTRANSPEPTIDASE (AFU_ORTHOLOGUE AFUA_4G13580)"/>
    <property type="match status" value="1"/>
</dbReference>
<keyword evidence="5" id="KW-1185">Reference proteome</keyword>
<keyword evidence="4" id="KW-0378">Hydrolase</keyword>
<dbReference type="GO" id="GO:0006751">
    <property type="term" value="P:glutathione catabolic process"/>
    <property type="evidence" value="ECO:0007669"/>
    <property type="project" value="InterPro"/>
</dbReference>
<sequence length="586" mass="63289">MHDFQMNHGNCDNVAAVASPLQARARMPHLNFCSRRSPVVCSSACVASSQPLATNIGIDILKNGGNAADAAVAVAAALNVTEPCSTGIGGDCFCLYYDASTKQVHGLNGSGRSPQALTLELLKDHGFSEANRPPPLHAHNVTVPGAAAGWCDAVALHGSKKLSMRQILQPAIDLAEKGFPVSEIASYCWKKNAHALQAPGNPHGKDLLIDGQAPDHGQVFCNPFLADTFKELAELGKRGFYEGRVAKAVVDVIQSNGGVMDLEDLKSHATEEVKPIVTNYKGLNVWEIPPNGQGITALLALNILENFNLKEMGHNTAHYLHVLIEAVKVSFADTLWYCADPEKVAVPTTKLLSKPYARDRSKLIDLQRATAKYNQGNPFPVGSDTVYFTVVDTQGNACSFINSNYMGFGTGLVPDGCGFTLQNRGANFSLQPGHPNCLAPRKRPYHTIIPALATDADSGELLCSFGVMGGFMQPQGHVQVLLNMLEFGMNPQQALDVPRFCVEYDRKVDAWLVSLEDGIPQNITEALIAKGHRVVAPVTGHNRSMFGRGQIITKGDWWRHWRILPSSSNVFWAGSDPRADGCALGY</sequence>
<feature type="active site" description="Nucleophile" evidence="2">
    <location>
        <position position="385"/>
    </location>
</feature>
<dbReference type="Gene3D" id="1.10.246.130">
    <property type="match status" value="1"/>
</dbReference>
<feature type="binding site" evidence="3">
    <location>
        <position position="470"/>
    </location>
    <ligand>
        <name>L-glutamate</name>
        <dbReference type="ChEBI" id="CHEBI:29985"/>
    </ligand>
</feature>
<dbReference type="InterPro" id="IPR043137">
    <property type="entry name" value="GGT_ssub_C"/>
</dbReference>
<dbReference type="AlphaFoldDB" id="A0AA35KCQ5"/>
<evidence type="ECO:0000256" key="3">
    <source>
        <dbReference type="PIRSR" id="PIRSR600101-2"/>
    </source>
</evidence>
<dbReference type="EMBL" id="OX395130">
    <property type="protein sequence ID" value="CAI5775680.1"/>
    <property type="molecule type" value="Genomic_DNA"/>
</dbReference>
<dbReference type="InterPro" id="IPR043138">
    <property type="entry name" value="GGT_lsub"/>
</dbReference>
<evidence type="ECO:0000313" key="5">
    <source>
        <dbReference type="Proteomes" id="UP001178461"/>
    </source>
</evidence>
<dbReference type="Pfam" id="PF01019">
    <property type="entry name" value="G_glu_transpept"/>
    <property type="match status" value="1"/>
</dbReference>